<gene>
    <name evidence="1" type="ORF">K7J14_10685</name>
</gene>
<protein>
    <submittedName>
        <fullName evidence="1">Uncharacterized protein</fullName>
    </submittedName>
</protein>
<sequence>MIDAFRCIARCRSDAAFRGEAYNADGADGFRFWLAVSGYRFLDHELADAFSSLKLRAVDAEEAEELDELKGWFQAMDGSCGRAASASSCAACSASCGPSCSARA</sequence>
<keyword evidence="2" id="KW-1185">Reference proteome</keyword>
<evidence type="ECO:0000313" key="1">
    <source>
        <dbReference type="EMBL" id="MCD1655165.1"/>
    </source>
</evidence>
<dbReference type="AlphaFoldDB" id="A0AAE3JKD9"/>
<name>A0AAE3JKD9_9SPIR</name>
<accession>A0AAE3JKD9</accession>
<dbReference type="RefSeq" id="WP_230756010.1">
    <property type="nucleotide sequence ID" value="NZ_JAINWA010000003.1"/>
</dbReference>
<evidence type="ECO:0000313" key="2">
    <source>
        <dbReference type="Proteomes" id="UP001198163"/>
    </source>
</evidence>
<comment type="caution">
    <text evidence="1">The sequence shown here is derived from an EMBL/GenBank/DDBJ whole genome shotgun (WGS) entry which is preliminary data.</text>
</comment>
<organism evidence="1 2">
    <name type="scientific">Teretinema zuelzerae</name>
    <dbReference type="NCBI Taxonomy" id="156"/>
    <lineage>
        <taxon>Bacteria</taxon>
        <taxon>Pseudomonadati</taxon>
        <taxon>Spirochaetota</taxon>
        <taxon>Spirochaetia</taxon>
        <taxon>Spirochaetales</taxon>
        <taxon>Treponemataceae</taxon>
        <taxon>Teretinema</taxon>
    </lineage>
</organism>
<reference evidence="1" key="1">
    <citation type="submission" date="2021-08" db="EMBL/GenBank/DDBJ databases">
        <title>Comparative analyses of Brucepasteria parasyntrophica and Teretinema zuelzerae.</title>
        <authorList>
            <person name="Song Y."/>
            <person name="Brune A."/>
        </authorList>
    </citation>
    <scope>NUCLEOTIDE SEQUENCE</scope>
    <source>
        <strain evidence="1">DSM 1903</strain>
    </source>
</reference>
<dbReference type="Proteomes" id="UP001198163">
    <property type="component" value="Unassembled WGS sequence"/>
</dbReference>
<proteinExistence type="predicted"/>
<dbReference type="EMBL" id="JAINWA010000003">
    <property type="protein sequence ID" value="MCD1655165.1"/>
    <property type="molecule type" value="Genomic_DNA"/>
</dbReference>